<feature type="compositionally biased region" description="Low complexity" evidence="5">
    <location>
        <begin position="1079"/>
        <end position="1093"/>
    </location>
</feature>
<feature type="region of interest" description="Disordered" evidence="5">
    <location>
        <begin position="1239"/>
        <end position="1260"/>
    </location>
</feature>
<gene>
    <name evidence="7" type="ORF">FA09DRAFT_2696</name>
</gene>
<evidence type="ECO:0000313" key="8">
    <source>
        <dbReference type="Proteomes" id="UP000245946"/>
    </source>
</evidence>
<sequence>MDGAPPPEDVSPAMAEPAGEGAEMEASAAGEEGHRGIERSASQTLSSEDVVEISKFNAGKERIEKHIALLEERPRPLAFADFQSAEGAPAEEVWATLDGQMKQVHAWIEERDEIEQQAEEWNVADMERLRRVSKAASERHMSAQDTDLVEVALGTLIALDKLLHLLSSRRIALNLMSARLTWEAHRRTCWTTFRTLAHDIDDFVAQKARWSPAVYHSMPGASSAHNSSSSLASMSQSPSGSSLTSSLAGSLTGSLTDSPITSRRRDTVSRQRLVERLDHEAARLDARIRPFAQETVPRSGEALDRIIEEHQVPEQFLDEQDRLEDLASAMSARGLFLRELVSQWHQADELYNAQRDLNAAAKALQADLDAAQVLQPDAAQAETFGRRAATLVEQLETLAGPAAQVFLQEPSTSHASLRVTSRRAITLPSNDALWPEQASLNANLASLLTKELGSAGKHVRRAVQASQRHMRALQAYQDVARLRTELAGVSEDCAEIERLAREGWSESSPGSDGPADTPSKLKDGSPPDLSAAACLEPSAHDLFAARFPRLKPRLASTEAAGLARVDSLTKGVLTCIREGLAQSTFRRDVDQAISGFRKAHQAATAEVGRATAAMEALKAARSCAQSLESVRRGAEGLVAELLEANAPEPRVPEASGQGPGGDAGLKQKRLTALSARLTEGSSMLDAFARRQTAQDTSTVQQELQSIHERSRSAVSDGDALLKWLAASQRQRDSLAALARRHDELSQSGAALKRQLQALVQADAASELLSDSPSRIPAELESERAKFAAAAQLFTESLPASLPFTGPPPQIAVLEEHENGATTTDAQSLLTQSATAQRIMSLKDDQVRAQGNTWAAQLLQLDAELASSFGDALSAFDAQHKARQRAAALAEARAMLAEAVLNVQQSYAAAEACVVGSHTLLISALNDERTRHSVASIEQARDSARDDIAQVEQRVGQALLELDQREVQLLSLDAGAGSQDAATAREGEARFAVQREALFAAFAAALDAAVSHEADRLERERQEAEEAQLGEQVVQRAAAAAAAAAAMEIAQAAETAEVIDTPEQLPSSPLSSSPVPPPSGSLLLASSDSEAALSTRSSDVFGPTSSAKNAARQNEALAQDDVRQQVTLLLQSFEPDAVDEQTVPDGLAQKRRMLLLPFADEADGVMAKWVAQKRAVETLLAYPAVQQDWPEVEQLRQASAQRATKVRRFSHLSVFASQAARLELELGTFVDLLDASESANASRDGATSSTPDDGSSNGHDATSAVVDRLALLQPLMECVSAALDPVSSDIRVVNKMSDLNRLFNETRAMAHDFLSPDPLARQDEEPEVCYSPASATSSLPSTAGSSLSDRDAADSACELGESGDQTKDTDPELVTVPDRFKSHMSTSSTVSLLSPAPTKLQRSARRVVSDSKPGAATQATPRASKLRAPMTPRVMAATALESRGSSSTMQRPSSRTATSSPLKASLDLGQRRLPSVLSTPRGSKLPVRAPSTASQTASADVSRSNSRSDSRSDSRTASRTASRTTPRKAPVKRPNAYKPNPKSRLDVAVSRIVNQLPVPVQISHAAPGAETRANETWNDESGRYWVGHRDPRLCFCRFLRSRIVMVRIGGGWQELSSTTTRSSRRKASSARHARPISVRCLG</sequence>
<feature type="domain" description="GAR" evidence="6">
    <location>
        <begin position="1539"/>
        <end position="1625"/>
    </location>
</feature>
<comment type="subcellular location">
    <subcellularLocation>
        <location evidence="1">Cytoplasm</location>
        <location evidence="1">Cytoskeleton</location>
    </subcellularLocation>
</comment>
<feature type="compositionally biased region" description="Basic and acidic residues" evidence="5">
    <location>
        <begin position="263"/>
        <end position="272"/>
    </location>
</feature>
<accession>A0A316ZH83</accession>
<feature type="compositionally biased region" description="Low complexity" evidence="5">
    <location>
        <begin position="220"/>
        <end position="258"/>
    </location>
</feature>
<feature type="region of interest" description="Disordered" evidence="5">
    <location>
        <begin position="1"/>
        <end position="46"/>
    </location>
</feature>
<dbReference type="Gene3D" id="3.30.920.20">
    <property type="entry name" value="Gas2-like domain"/>
    <property type="match status" value="1"/>
</dbReference>
<feature type="region of interest" description="Disordered" evidence="5">
    <location>
        <begin position="646"/>
        <end position="665"/>
    </location>
</feature>
<evidence type="ECO:0000256" key="4">
    <source>
        <dbReference type="SAM" id="Coils"/>
    </source>
</evidence>
<feature type="compositionally biased region" description="Low complexity" evidence="5">
    <location>
        <begin position="1330"/>
        <end position="1346"/>
    </location>
</feature>
<proteinExistence type="predicted"/>
<dbReference type="OrthoDB" id="3366848at2759"/>
<dbReference type="SUPFAM" id="SSF143575">
    <property type="entry name" value="GAS2 domain-like"/>
    <property type="match status" value="1"/>
</dbReference>
<evidence type="ECO:0000256" key="2">
    <source>
        <dbReference type="ARBA" id="ARBA00022490"/>
    </source>
</evidence>
<dbReference type="Proteomes" id="UP000245946">
    <property type="component" value="Unassembled WGS sequence"/>
</dbReference>
<feature type="compositionally biased region" description="Polar residues" evidence="5">
    <location>
        <begin position="1382"/>
        <end position="1391"/>
    </location>
</feature>
<evidence type="ECO:0000256" key="1">
    <source>
        <dbReference type="ARBA" id="ARBA00004245"/>
    </source>
</evidence>
<reference evidence="7 8" key="1">
    <citation type="journal article" date="2018" name="Mol. Biol. Evol.">
        <title>Broad Genomic Sampling Reveals a Smut Pathogenic Ancestry of the Fungal Clade Ustilaginomycotina.</title>
        <authorList>
            <person name="Kijpornyongpan T."/>
            <person name="Mondo S.J."/>
            <person name="Barry K."/>
            <person name="Sandor L."/>
            <person name="Lee J."/>
            <person name="Lipzen A."/>
            <person name="Pangilinan J."/>
            <person name="LaButti K."/>
            <person name="Hainaut M."/>
            <person name="Henrissat B."/>
            <person name="Grigoriev I.V."/>
            <person name="Spatafora J.W."/>
            <person name="Aime M.C."/>
        </authorList>
    </citation>
    <scope>NUCLEOTIDE SEQUENCE [LARGE SCALE GENOMIC DNA]</scope>
    <source>
        <strain evidence="7 8">MCA 4186</strain>
    </source>
</reference>
<evidence type="ECO:0000259" key="6">
    <source>
        <dbReference type="PROSITE" id="PS51460"/>
    </source>
</evidence>
<dbReference type="RefSeq" id="XP_025601406.1">
    <property type="nucleotide sequence ID" value="XM_025739782.1"/>
</dbReference>
<dbReference type="Pfam" id="PF02187">
    <property type="entry name" value="GAS2"/>
    <property type="match status" value="1"/>
</dbReference>
<dbReference type="EMBL" id="KZ819283">
    <property type="protein sequence ID" value="PWO01128.1"/>
    <property type="molecule type" value="Genomic_DNA"/>
</dbReference>
<dbReference type="GeneID" id="37267328"/>
<name>A0A316ZH83_9BASI</name>
<keyword evidence="2" id="KW-0963">Cytoplasm</keyword>
<keyword evidence="8" id="KW-1185">Reference proteome</keyword>
<feature type="region of interest" description="Disordered" evidence="5">
    <location>
        <begin position="1316"/>
        <end position="1542"/>
    </location>
</feature>
<feature type="compositionally biased region" description="Polar residues" evidence="5">
    <location>
        <begin position="1094"/>
        <end position="1111"/>
    </location>
</feature>
<evidence type="ECO:0000256" key="3">
    <source>
        <dbReference type="ARBA" id="ARBA00023212"/>
    </source>
</evidence>
<feature type="region of interest" description="Disordered" evidence="5">
    <location>
        <begin position="500"/>
        <end position="529"/>
    </location>
</feature>
<dbReference type="STRING" id="58919.A0A316ZH83"/>
<keyword evidence="3" id="KW-0206">Cytoskeleton</keyword>
<feature type="compositionally biased region" description="Polar residues" evidence="5">
    <location>
        <begin position="1239"/>
        <end position="1259"/>
    </location>
</feature>
<feature type="compositionally biased region" description="Polar residues" evidence="5">
    <location>
        <begin position="1442"/>
        <end position="1461"/>
    </location>
</feature>
<dbReference type="InterPro" id="IPR003108">
    <property type="entry name" value="GAR_dom"/>
</dbReference>
<feature type="compositionally biased region" description="Low complexity" evidence="5">
    <location>
        <begin position="11"/>
        <end position="30"/>
    </location>
</feature>
<keyword evidence="4" id="KW-0175">Coiled coil</keyword>
<dbReference type="GO" id="GO:0008017">
    <property type="term" value="F:microtubule binding"/>
    <property type="evidence" value="ECO:0007669"/>
    <property type="project" value="InterPro"/>
</dbReference>
<dbReference type="GO" id="GO:0005856">
    <property type="term" value="C:cytoskeleton"/>
    <property type="evidence" value="ECO:0007669"/>
    <property type="project" value="UniProtKB-SubCell"/>
</dbReference>
<feature type="coiled-coil region" evidence="4">
    <location>
        <begin position="933"/>
        <end position="960"/>
    </location>
</feature>
<feature type="region of interest" description="Disordered" evidence="5">
    <location>
        <begin position="218"/>
        <end position="272"/>
    </location>
</feature>
<organism evidence="7 8">
    <name type="scientific">Tilletiopsis washingtonensis</name>
    <dbReference type="NCBI Taxonomy" id="58919"/>
    <lineage>
        <taxon>Eukaryota</taxon>
        <taxon>Fungi</taxon>
        <taxon>Dikarya</taxon>
        <taxon>Basidiomycota</taxon>
        <taxon>Ustilaginomycotina</taxon>
        <taxon>Exobasidiomycetes</taxon>
        <taxon>Entylomatales</taxon>
        <taxon>Entylomatales incertae sedis</taxon>
        <taxon>Tilletiopsis</taxon>
    </lineage>
</organism>
<dbReference type="PROSITE" id="PS51460">
    <property type="entry name" value="GAR"/>
    <property type="match status" value="1"/>
</dbReference>
<protein>
    <recommendedName>
        <fullName evidence="6">GAR domain-containing protein</fullName>
    </recommendedName>
</protein>
<evidence type="ECO:0000256" key="5">
    <source>
        <dbReference type="SAM" id="MobiDB-lite"/>
    </source>
</evidence>
<feature type="compositionally biased region" description="Basic and acidic residues" evidence="5">
    <location>
        <begin position="1505"/>
        <end position="1515"/>
    </location>
</feature>
<feature type="region of interest" description="Disordered" evidence="5">
    <location>
        <begin position="1060"/>
        <end position="1117"/>
    </location>
</feature>
<evidence type="ECO:0000313" key="7">
    <source>
        <dbReference type="EMBL" id="PWO01128.1"/>
    </source>
</evidence>
<dbReference type="InterPro" id="IPR036534">
    <property type="entry name" value="GAR_dom_sf"/>
</dbReference>